<dbReference type="Proteomes" id="UP000199651">
    <property type="component" value="Unassembled WGS sequence"/>
</dbReference>
<reference evidence="5" key="1">
    <citation type="submission" date="2016-10" db="EMBL/GenBank/DDBJ databases">
        <authorList>
            <person name="Varghese N."/>
            <person name="Submissions S."/>
        </authorList>
    </citation>
    <scope>NUCLEOTIDE SEQUENCE [LARGE SCALE GENOMIC DNA]</scope>
    <source>
        <strain evidence="5">IBRC-M 10655</strain>
    </source>
</reference>
<protein>
    <submittedName>
        <fullName evidence="4">Acyl-CoA synthetase (AMP-forming)/AMP-acid ligase II</fullName>
    </submittedName>
</protein>
<dbReference type="InterPro" id="IPR000873">
    <property type="entry name" value="AMP-dep_synth/lig_dom"/>
</dbReference>
<dbReference type="InterPro" id="IPR020845">
    <property type="entry name" value="AMP-binding_CS"/>
</dbReference>
<sequence length="490" mass="51251">MTAMAEPNIESLADGFARQARCRPDAPALVWHDTEITYGELSAMAAAERARLDGLGLAPGVPVGVLAEKSPEAVALVLAGLLARRPVLLPSPALADSVLTTLFTQAGCATVVAPLGQVPRVSITASAHPDIPADTALLLTTSGSTGLPKIVPLGGQAMARFADWAAPTFGIGPGRSVLSVAPLNFDLCLLDVWTTLAAGGRVVLVDPARAANGRHLAEVLRSNRPHVVQAVPMFFALLMAAGAGGFDSVEHVMLTGDATPEHVLAGMPALFPKARLRNIYGCTETNDSLMSDVDSSPISIGDPLPGVSALLVDDGEVVRGSGTGELWVSTPFQTEGYLDRTRHTGKFAGHPTGANDRRYFRTGDLVRRGVDGRLFLVGRADFQVKVRGVAVNTAEVEHALLEHPDVLEAAVAAVPDPVAGLKLAAAVHRAPGSRLDSVVLREHCVRTLPRAAIPSTLRIADDPLPKTATGKVDRTAVGGRPQSTVERRVS</sequence>
<dbReference type="Gene3D" id="3.40.50.12780">
    <property type="entry name" value="N-terminal domain of ligase-like"/>
    <property type="match status" value="1"/>
</dbReference>
<dbReference type="GO" id="GO:0005737">
    <property type="term" value="C:cytoplasm"/>
    <property type="evidence" value="ECO:0007669"/>
    <property type="project" value="TreeGrafter"/>
</dbReference>
<feature type="domain" description="AMP-binding enzyme C-terminal" evidence="3">
    <location>
        <begin position="395"/>
        <end position="471"/>
    </location>
</feature>
<evidence type="ECO:0000256" key="1">
    <source>
        <dbReference type="SAM" id="MobiDB-lite"/>
    </source>
</evidence>
<dbReference type="SUPFAM" id="SSF56801">
    <property type="entry name" value="Acetyl-CoA synthetase-like"/>
    <property type="match status" value="1"/>
</dbReference>
<dbReference type="Pfam" id="PF00501">
    <property type="entry name" value="AMP-binding"/>
    <property type="match status" value="1"/>
</dbReference>
<evidence type="ECO:0000259" key="2">
    <source>
        <dbReference type="Pfam" id="PF00501"/>
    </source>
</evidence>
<dbReference type="GO" id="GO:0016874">
    <property type="term" value="F:ligase activity"/>
    <property type="evidence" value="ECO:0007669"/>
    <property type="project" value="UniProtKB-KW"/>
</dbReference>
<dbReference type="PROSITE" id="PS00455">
    <property type="entry name" value="AMP_BINDING"/>
    <property type="match status" value="1"/>
</dbReference>
<accession>A0A1H0M7S7</accession>
<name>A0A1H0M7S7_9PSEU</name>
<dbReference type="Gene3D" id="3.30.300.30">
    <property type="match status" value="1"/>
</dbReference>
<dbReference type="GO" id="GO:0043041">
    <property type="term" value="P:amino acid activation for nonribosomal peptide biosynthetic process"/>
    <property type="evidence" value="ECO:0007669"/>
    <property type="project" value="TreeGrafter"/>
</dbReference>
<dbReference type="GO" id="GO:0044550">
    <property type="term" value="P:secondary metabolite biosynthetic process"/>
    <property type="evidence" value="ECO:0007669"/>
    <property type="project" value="TreeGrafter"/>
</dbReference>
<keyword evidence="4" id="KW-0436">Ligase</keyword>
<dbReference type="PANTHER" id="PTHR45527">
    <property type="entry name" value="NONRIBOSOMAL PEPTIDE SYNTHETASE"/>
    <property type="match status" value="1"/>
</dbReference>
<dbReference type="GO" id="GO:0031177">
    <property type="term" value="F:phosphopantetheine binding"/>
    <property type="evidence" value="ECO:0007669"/>
    <property type="project" value="TreeGrafter"/>
</dbReference>
<dbReference type="InterPro" id="IPR045851">
    <property type="entry name" value="AMP-bd_C_sf"/>
</dbReference>
<dbReference type="InterPro" id="IPR042099">
    <property type="entry name" value="ANL_N_sf"/>
</dbReference>
<proteinExistence type="predicted"/>
<dbReference type="STRING" id="504798.SAMN05421871_10512"/>
<dbReference type="EMBL" id="FNJB01000004">
    <property type="protein sequence ID" value="SDO76464.1"/>
    <property type="molecule type" value="Genomic_DNA"/>
</dbReference>
<gene>
    <name evidence="4" type="ORF">SAMN05192558_104448</name>
</gene>
<organism evidence="4 5">
    <name type="scientific">Actinokineospora alba</name>
    <dbReference type="NCBI Taxonomy" id="504798"/>
    <lineage>
        <taxon>Bacteria</taxon>
        <taxon>Bacillati</taxon>
        <taxon>Actinomycetota</taxon>
        <taxon>Actinomycetes</taxon>
        <taxon>Pseudonocardiales</taxon>
        <taxon>Pseudonocardiaceae</taxon>
        <taxon>Actinokineospora</taxon>
    </lineage>
</organism>
<dbReference type="PANTHER" id="PTHR45527:SF1">
    <property type="entry name" value="FATTY ACID SYNTHASE"/>
    <property type="match status" value="1"/>
</dbReference>
<evidence type="ECO:0000313" key="4">
    <source>
        <dbReference type="EMBL" id="SDO76464.1"/>
    </source>
</evidence>
<evidence type="ECO:0000259" key="3">
    <source>
        <dbReference type="Pfam" id="PF13193"/>
    </source>
</evidence>
<dbReference type="AlphaFoldDB" id="A0A1H0M7S7"/>
<dbReference type="Pfam" id="PF13193">
    <property type="entry name" value="AMP-binding_C"/>
    <property type="match status" value="1"/>
</dbReference>
<feature type="region of interest" description="Disordered" evidence="1">
    <location>
        <begin position="464"/>
        <end position="490"/>
    </location>
</feature>
<dbReference type="InterPro" id="IPR025110">
    <property type="entry name" value="AMP-bd_C"/>
</dbReference>
<keyword evidence="5" id="KW-1185">Reference proteome</keyword>
<feature type="domain" description="AMP-dependent synthetase/ligase" evidence="2">
    <location>
        <begin position="16"/>
        <end position="338"/>
    </location>
</feature>
<evidence type="ECO:0000313" key="5">
    <source>
        <dbReference type="Proteomes" id="UP000199651"/>
    </source>
</evidence>